<protein>
    <submittedName>
        <fullName evidence="3">MerR family transcriptional regulator</fullName>
    </submittedName>
</protein>
<dbReference type="RefSeq" id="WP_200317382.1">
    <property type="nucleotide sequence ID" value="NZ_JAENJH010000002.1"/>
</dbReference>
<dbReference type="EMBL" id="JAENJH010000002">
    <property type="protein sequence ID" value="MBK1784757.1"/>
    <property type="molecule type" value="Genomic_DNA"/>
</dbReference>
<dbReference type="PANTHER" id="PTHR30204">
    <property type="entry name" value="REDOX-CYCLING DRUG-SENSING TRANSCRIPTIONAL ACTIVATOR SOXR"/>
    <property type="match status" value="1"/>
</dbReference>
<dbReference type="InterPro" id="IPR000551">
    <property type="entry name" value="MerR-type_HTH_dom"/>
</dbReference>
<evidence type="ECO:0000259" key="2">
    <source>
        <dbReference type="PROSITE" id="PS50937"/>
    </source>
</evidence>
<proteinExistence type="predicted"/>
<dbReference type="InterPro" id="IPR009061">
    <property type="entry name" value="DNA-bd_dom_put_sf"/>
</dbReference>
<gene>
    <name evidence="3" type="ORF">JHE00_10505</name>
</gene>
<keyword evidence="1" id="KW-0238">DNA-binding</keyword>
<keyword evidence="4" id="KW-1185">Reference proteome</keyword>
<dbReference type="InterPro" id="IPR047057">
    <property type="entry name" value="MerR_fam"/>
</dbReference>
<accession>A0A934QR80</accession>
<dbReference type="Proteomes" id="UP000635245">
    <property type="component" value="Unassembled WGS sequence"/>
</dbReference>
<dbReference type="GO" id="GO:0003677">
    <property type="term" value="F:DNA binding"/>
    <property type="evidence" value="ECO:0007669"/>
    <property type="project" value="UniProtKB-KW"/>
</dbReference>
<comment type="caution">
    <text evidence="3">The sequence shown here is derived from an EMBL/GenBank/DDBJ whole genome shotgun (WGS) entry which is preliminary data.</text>
</comment>
<dbReference type="AlphaFoldDB" id="A0A934QR80"/>
<evidence type="ECO:0000256" key="1">
    <source>
        <dbReference type="ARBA" id="ARBA00023125"/>
    </source>
</evidence>
<dbReference type="PANTHER" id="PTHR30204:SF93">
    <property type="entry name" value="HTH MERR-TYPE DOMAIN-CONTAINING PROTEIN"/>
    <property type="match status" value="1"/>
</dbReference>
<sequence length="251" mass="27973">MAEYRVDELARVAGTTVGNVRVYQDRELLPPPERRGRVALYSEAHLARLRMILGLLKRGYTFAQIRELLTTWESGRDLEHLLGLEQVLAAPWSDEATERLPITDLLAEFSGHEVGPSTVARLVRLGVFDLDGGTHVVVKSPRLLHTGRELLAAGVPLPVLLEIAEEVQSHTDELATLFLHLVDQHVVPGRDTGWTPSSEEMPELTQRASTLRPLAQAAVTAFLARSMSRALSDWLAERFGPLLSQHYPEQR</sequence>
<reference evidence="3" key="1">
    <citation type="submission" date="2020-12" db="EMBL/GenBank/DDBJ databases">
        <title>Prauserella sp. ASG 168, a novel actinomycete isolated from cave rock.</title>
        <authorList>
            <person name="Suriyachadkun C."/>
        </authorList>
    </citation>
    <scope>NUCLEOTIDE SEQUENCE</scope>
    <source>
        <strain evidence="3">ASG 168</strain>
    </source>
</reference>
<dbReference type="Pfam" id="PF13411">
    <property type="entry name" value="MerR_1"/>
    <property type="match status" value="1"/>
</dbReference>
<evidence type="ECO:0000313" key="3">
    <source>
        <dbReference type="EMBL" id="MBK1784757.1"/>
    </source>
</evidence>
<dbReference type="PROSITE" id="PS50937">
    <property type="entry name" value="HTH_MERR_2"/>
    <property type="match status" value="1"/>
</dbReference>
<evidence type="ECO:0000313" key="4">
    <source>
        <dbReference type="Proteomes" id="UP000635245"/>
    </source>
</evidence>
<feature type="domain" description="HTH merR-type" evidence="2">
    <location>
        <begin position="3"/>
        <end position="71"/>
    </location>
</feature>
<name>A0A934QR80_9PSEU</name>
<dbReference type="SMART" id="SM00422">
    <property type="entry name" value="HTH_MERR"/>
    <property type="match status" value="1"/>
</dbReference>
<organism evidence="3 4">
    <name type="scientific">Prauserella cavernicola</name>
    <dbReference type="NCBI Taxonomy" id="2800127"/>
    <lineage>
        <taxon>Bacteria</taxon>
        <taxon>Bacillati</taxon>
        <taxon>Actinomycetota</taxon>
        <taxon>Actinomycetes</taxon>
        <taxon>Pseudonocardiales</taxon>
        <taxon>Pseudonocardiaceae</taxon>
        <taxon>Prauserella</taxon>
    </lineage>
</organism>
<dbReference type="GO" id="GO:0003700">
    <property type="term" value="F:DNA-binding transcription factor activity"/>
    <property type="evidence" value="ECO:0007669"/>
    <property type="project" value="InterPro"/>
</dbReference>
<dbReference type="Gene3D" id="1.10.1660.10">
    <property type="match status" value="1"/>
</dbReference>
<dbReference type="SUPFAM" id="SSF46955">
    <property type="entry name" value="Putative DNA-binding domain"/>
    <property type="match status" value="1"/>
</dbReference>